<protein>
    <submittedName>
        <fullName evidence="9">Type IV secretion system DNA-binding domain-containing protein</fullName>
    </submittedName>
</protein>
<sequence length="567" mass="64222">MDNDTTTDDAHWATTMIERLRRFSTAVSDRFRSGGLWVLLQFRMRLRYWVVLICLCALLLPWLGTTVWLAPVGIGKEFSVGLFDSSVFLGVIFDPVVLLGGNGLVALYWRIGQTEYQLRHQLYEDIMLVPLTEAGERHNDPPGSKQAVQLEMDRSVLVLGETGSGKTEAIQVLAHQLQAEPDEAFVVFDYKQDYQTFFAEENIIKLSSRDSTVTWNVFREIEADGDCDEIAQAIFAGTEVDNDYFTNAATQVLADVLRLFWHDPEGPAPTNKDLVTFLQDADVDLLRNAFESEDLSAKKHLPAGVEASSNIVSILEERVSAVFRGDFSQEGTFSVREYMADPRGKILILDFPIQQSSSVQAIFRLLIDWSIRFGLEDKRPSYHILDEFAALPELDMLERLVNAGRAYNCYAILGVQAIPQLHDTYGQDKAESLLSGLAQEIHLRVGQGSVEYCRKRIGREHVERNVGPEDDDEWLVEVDDDDIRVFEDYPIGEDTLQNFEAGRGIVHTPSGRQRGRLYLLEDIEGRLLPPDRLGLRERIRQRLHKQRHPPLESADRSPPRLEGKSGE</sequence>
<gene>
    <name evidence="9" type="ORF">MW046_03775</name>
</gene>
<feature type="region of interest" description="Disordered" evidence="6">
    <location>
        <begin position="542"/>
        <end position="567"/>
    </location>
</feature>
<dbReference type="KEGG" id="haad:MW046_03775"/>
<dbReference type="EMBL" id="CP096019">
    <property type="protein sequence ID" value="UPM43572.1"/>
    <property type="molecule type" value="Genomic_DNA"/>
</dbReference>
<dbReference type="Pfam" id="PF10412">
    <property type="entry name" value="TrwB_AAD_bind"/>
    <property type="match status" value="1"/>
</dbReference>
<name>A0A8U0A397_9EURY</name>
<proteinExistence type="predicted"/>
<evidence type="ECO:0000256" key="1">
    <source>
        <dbReference type="ARBA" id="ARBA00004651"/>
    </source>
</evidence>
<feature type="domain" description="Type IV secretion system coupling protein TraD DNA-binding" evidence="8">
    <location>
        <begin position="153"/>
        <end position="465"/>
    </location>
</feature>
<feature type="transmembrane region" description="Helical" evidence="7">
    <location>
        <begin position="48"/>
        <end position="74"/>
    </location>
</feature>
<keyword evidence="2" id="KW-1003">Cell membrane</keyword>
<accession>A0A8U0A397</accession>
<evidence type="ECO:0000313" key="9">
    <source>
        <dbReference type="EMBL" id="UPM43572.1"/>
    </source>
</evidence>
<dbReference type="PANTHER" id="PTHR37937:SF1">
    <property type="entry name" value="CONJUGATIVE TRANSFER: DNA TRANSPORT"/>
    <property type="match status" value="1"/>
</dbReference>
<keyword evidence="4 7" id="KW-1133">Transmembrane helix</keyword>
<reference evidence="9" key="1">
    <citation type="submission" date="2022-04" db="EMBL/GenBank/DDBJ databases">
        <title>Halocatena sp. nov., isolated from a salt lake.</title>
        <authorList>
            <person name="Cui H.-L."/>
        </authorList>
    </citation>
    <scope>NUCLEOTIDE SEQUENCE</scope>
    <source>
        <strain evidence="9">AD-1</strain>
    </source>
</reference>
<dbReference type="CDD" id="cd01127">
    <property type="entry name" value="TrwB_TraG_TraD_VirD4"/>
    <property type="match status" value="1"/>
</dbReference>
<dbReference type="GO" id="GO:0003677">
    <property type="term" value="F:DNA binding"/>
    <property type="evidence" value="ECO:0007669"/>
    <property type="project" value="UniProtKB-KW"/>
</dbReference>
<comment type="subcellular location">
    <subcellularLocation>
        <location evidence="1">Cell membrane</location>
        <topology evidence="1">Multi-pass membrane protein</topology>
    </subcellularLocation>
</comment>
<dbReference type="Gene3D" id="1.10.8.80">
    <property type="entry name" value="Magnesium chelatase subunit I, C-Terminal domain"/>
    <property type="match status" value="1"/>
</dbReference>
<dbReference type="InterPro" id="IPR051539">
    <property type="entry name" value="T4SS-coupling_protein"/>
</dbReference>
<evidence type="ECO:0000259" key="8">
    <source>
        <dbReference type="Pfam" id="PF10412"/>
    </source>
</evidence>
<dbReference type="PANTHER" id="PTHR37937">
    <property type="entry name" value="CONJUGATIVE TRANSFER: DNA TRANSPORT"/>
    <property type="match status" value="1"/>
</dbReference>
<dbReference type="RefSeq" id="WP_247994235.1">
    <property type="nucleotide sequence ID" value="NZ_CP096019.1"/>
</dbReference>
<dbReference type="GeneID" id="71927136"/>
<evidence type="ECO:0000256" key="3">
    <source>
        <dbReference type="ARBA" id="ARBA00022692"/>
    </source>
</evidence>
<evidence type="ECO:0000256" key="5">
    <source>
        <dbReference type="ARBA" id="ARBA00023136"/>
    </source>
</evidence>
<evidence type="ECO:0000256" key="7">
    <source>
        <dbReference type="SAM" id="Phobius"/>
    </source>
</evidence>
<evidence type="ECO:0000313" key="10">
    <source>
        <dbReference type="Proteomes" id="UP000831768"/>
    </source>
</evidence>
<keyword evidence="3 7" id="KW-0812">Transmembrane</keyword>
<organism evidence="9 10">
    <name type="scientific">Halocatena salina</name>
    <dbReference type="NCBI Taxonomy" id="2934340"/>
    <lineage>
        <taxon>Archaea</taxon>
        <taxon>Methanobacteriati</taxon>
        <taxon>Methanobacteriota</taxon>
        <taxon>Stenosarchaea group</taxon>
        <taxon>Halobacteria</taxon>
        <taxon>Halobacteriales</taxon>
        <taxon>Natronomonadaceae</taxon>
        <taxon>Halocatena</taxon>
    </lineage>
</organism>
<keyword evidence="10" id="KW-1185">Reference proteome</keyword>
<evidence type="ECO:0000256" key="4">
    <source>
        <dbReference type="ARBA" id="ARBA00022989"/>
    </source>
</evidence>
<feature type="compositionally biased region" description="Basic and acidic residues" evidence="6">
    <location>
        <begin position="549"/>
        <end position="567"/>
    </location>
</feature>
<dbReference type="InterPro" id="IPR019476">
    <property type="entry name" value="T4SS_TraD_DNA-bd"/>
</dbReference>
<dbReference type="InterPro" id="IPR027417">
    <property type="entry name" value="P-loop_NTPase"/>
</dbReference>
<feature type="transmembrane region" description="Helical" evidence="7">
    <location>
        <begin position="86"/>
        <end position="109"/>
    </location>
</feature>
<dbReference type="GO" id="GO:0005886">
    <property type="term" value="C:plasma membrane"/>
    <property type="evidence" value="ECO:0007669"/>
    <property type="project" value="UniProtKB-SubCell"/>
</dbReference>
<dbReference type="SUPFAM" id="SSF52540">
    <property type="entry name" value="P-loop containing nucleoside triphosphate hydrolases"/>
    <property type="match status" value="1"/>
</dbReference>
<evidence type="ECO:0000256" key="6">
    <source>
        <dbReference type="SAM" id="MobiDB-lite"/>
    </source>
</evidence>
<evidence type="ECO:0000256" key="2">
    <source>
        <dbReference type="ARBA" id="ARBA00022475"/>
    </source>
</evidence>
<dbReference type="AlphaFoldDB" id="A0A8U0A397"/>
<dbReference type="Gene3D" id="3.40.50.300">
    <property type="entry name" value="P-loop containing nucleotide triphosphate hydrolases"/>
    <property type="match status" value="2"/>
</dbReference>
<keyword evidence="9" id="KW-0238">DNA-binding</keyword>
<dbReference type="Proteomes" id="UP000831768">
    <property type="component" value="Chromosome"/>
</dbReference>
<keyword evidence="5 7" id="KW-0472">Membrane</keyword>